<dbReference type="PROSITE" id="PS00181">
    <property type="entry name" value="GLNA_ATP"/>
    <property type="match status" value="1"/>
</dbReference>
<name>A0A0D2KB87_9CHLO</name>
<dbReference type="AlphaFoldDB" id="A0A0D2KB87"/>
<dbReference type="InterPro" id="IPR027303">
    <property type="entry name" value="Gln_synth_gly_rich_site"/>
</dbReference>
<evidence type="ECO:0000256" key="6">
    <source>
        <dbReference type="SAM" id="MobiDB-lite"/>
    </source>
</evidence>
<dbReference type="GeneID" id="25726588"/>
<keyword evidence="2" id="KW-0436">Ligase</keyword>
<keyword evidence="3" id="KW-0460">Magnesium</keyword>
<accession>A0A0D2KB87</accession>
<feature type="region of interest" description="Disordered" evidence="6">
    <location>
        <begin position="263"/>
        <end position="282"/>
    </location>
</feature>
<evidence type="ECO:0000256" key="1">
    <source>
        <dbReference type="ARBA" id="ARBA00001946"/>
    </source>
</evidence>
<comment type="similarity">
    <text evidence="4 5">Belongs to the glutamine synthetase family.</text>
</comment>
<dbReference type="GO" id="GO:0006542">
    <property type="term" value="P:glutamine biosynthetic process"/>
    <property type="evidence" value="ECO:0007669"/>
    <property type="project" value="InterPro"/>
</dbReference>
<dbReference type="PANTHER" id="PTHR43785:SF2">
    <property type="entry name" value="TYPE-1 GLUTAMINE SYNTHETASE 1"/>
    <property type="match status" value="1"/>
</dbReference>
<gene>
    <name evidence="8" type="ORF">MNEG_0470</name>
</gene>
<proteinExistence type="inferred from homology"/>
<dbReference type="RefSeq" id="XP_013906502.1">
    <property type="nucleotide sequence ID" value="XM_014051048.1"/>
</dbReference>
<reference evidence="8 9" key="1">
    <citation type="journal article" date="2013" name="BMC Genomics">
        <title>Reconstruction of the lipid metabolism for the microalga Monoraphidium neglectum from its genome sequence reveals characteristics suitable for biofuel production.</title>
        <authorList>
            <person name="Bogen C."/>
            <person name="Al-Dilaimi A."/>
            <person name="Albersmeier A."/>
            <person name="Wichmann J."/>
            <person name="Grundmann M."/>
            <person name="Rupp O."/>
            <person name="Lauersen K.J."/>
            <person name="Blifernez-Klassen O."/>
            <person name="Kalinowski J."/>
            <person name="Goesmann A."/>
            <person name="Mussgnug J.H."/>
            <person name="Kruse O."/>
        </authorList>
    </citation>
    <scope>NUCLEOTIDE SEQUENCE [LARGE SCALE GENOMIC DNA]</scope>
    <source>
        <strain evidence="8 9">SAG 48.87</strain>
    </source>
</reference>
<comment type="cofactor">
    <cofactor evidence="1">
        <name>Mg(2+)</name>
        <dbReference type="ChEBI" id="CHEBI:18420"/>
    </cofactor>
</comment>
<dbReference type="InterPro" id="IPR014746">
    <property type="entry name" value="Gln_synth/guanido_kin_cat_dom"/>
</dbReference>
<dbReference type="GO" id="GO:0004356">
    <property type="term" value="F:glutamine synthetase activity"/>
    <property type="evidence" value="ECO:0007669"/>
    <property type="project" value="InterPro"/>
</dbReference>
<dbReference type="SMART" id="SM01230">
    <property type="entry name" value="Gln-synt_C"/>
    <property type="match status" value="1"/>
</dbReference>
<sequence length="475" mass="49485">MYIDLAGVRRCRTLPWSGKHGTTAASEENPAASPLPRIALTCGCMGTPVHMDCVYPDSGLSATGEALLTPDPASLVERLPWWPAHGLANVDHIERTGEPWDCCPRSALKRTLALLQERHGLTIKAGFELEFVLLKQLSPAAAAASPLRAEGTDFVAVEGGPYSSSSGFDEFCEVLDDMVATLQAMGIEVVQYHKEAAPGQFEISTGPADALTAADRLLQSKEAVAAVARRHGYAATFVPKPFPNQAGSGSHVHMSLWRDGESSMCSGSGADPGPFDRRRPPQLSDEASAFFGGILSHLPALLPFTAPSPGAAWGSYARLRPGCWAGAFVCWGWDNREAPLRATRPGGAESTNVEYKALDGTANPYVALAALVCAGLAGLAEGCRLPPPVQFNPDGPPPPVIGGSGGGGSDDGGAVVAPAALPGSLGEALAAWERDAALRGAVTEGLGAPLVRAFMAVRAGELEADPSLAHVLLRY</sequence>
<keyword evidence="9" id="KW-1185">Reference proteome</keyword>
<evidence type="ECO:0000256" key="2">
    <source>
        <dbReference type="ARBA" id="ARBA00022598"/>
    </source>
</evidence>
<dbReference type="Proteomes" id="UP000054498">
    <property type="component" value="Unassembled WGS sequence"/>
</dbReference>
<dbReference type="Gene3D" id="3.30.590.10">
    <property type="entry name" value="Glutamine synthetase/guanido kinase, catalytic domain"/>
    <property type="match status" value="1"/>
</dbReference>
<organism evidence="8 9">
    <name type="scientific">Monoraphidium neglectum</name>
    <dbReference type="NCBI Taxonomy" id="145388"/>
    <lineage>
        <taxon>Eukaryota</taxon>
        <taxon>Viridiplantae</taxon>
        <taxon>Chlorophyta</taxon>
        <taxon>core chlorophytes</taxon>
        <taxon>Chlorophyceae</taxon>
        <taxon>CS clade</taxon>
        <taxon>Sphaeropleales</taxon>
        <taxon>Selenastraceae</taxon>
        <taxon>Monoraphidium</taxon>
    </lineage>
</organism>
<evidence type="ECO:0000256" key="3">
    <source>
        <dbReference type="ARBA" id="ARBA00022842"/>
    </source>
</evidence>
<dbReference type="PROSITE" id="PS51987">
    <property type="entry name" value="GS_CATALYTIC"/>
    <property type="match status" value="1"/>
</dbReference>
<dbReference type="InterPro" id="IPR036651">
    <property type="entry name" value="Gln_synt_N_sf"/>
</dbReference>
<dbReference type="STRING" id="145388.A0A0D2KB87"/>
<feature type="domain" description="GS catalytic" evidence="7">
    <location>
        <begin position="104"/>
        <end position="475"/>
    </location>
</feature>
<protein>
    <recommendedName>
        <fullName evidence="7">GS catalytic domain-containing protein</fullName>
    </recommendedName>
</protein>
<evidence type="ECO:0000256" key="4">
    <source>
        <dbReference type="PROSITE-ProRule" id="PRU01331"/>
    </source>
</evidence>
<dbReference type="PANTHER" id="PTHR43785">
    <property type="entry name" value="GAMMA-GLUTAMYLPUTRESCINE SYNTHETASE"/>
    <property type="match status" value="1"/>
</dbReference>
<dbReference type="KEGG" id="mng:MNEG_0470"/>
<dbReference type="EMBL" id="KK100257">
    <property type="protein sequence ID" value="KIZ07483.1"/>
    <property type="molecule type" value="Genomic_DNA"/>
</dbReference>
<dbReference type="InterPro" id="IPR008146">
    <property type="entry name" value="Gln_synth_cat_dom"/>
</dbReference>
<dbReference type="Gene3D" id="3.10.20.70">
    <property type="entry name" value="Glutamine synthetase, N-terminal domain"/>
    <property type="match status" value="1"/>
</dbReference>
<dbReference type="OrthoDB" id="77835at2759"/>
<dbReference type="Pfam" id="PF00120">
    <property type="entry name" value="Gln-synt_C"/>
    <property type="match status" value="1"/>
</dbReference>
<evidence type="ECO:0000256" key="5">
    <source>
        <dbReference type="RuleBase" id="RU000384"/>
    </source>
</evidence>
<evidence type="ECO:0000259" key="7">
    <source>
        <dbReference type="PROSITE" id="PS51987"/>
    </source>
</evidence>
<dbReference type="SUPFAM" id="SSF55931">
    <property type="entry name" value="Glutamine synthetase/guanido kinase"/>
    <property type="match status" value="1"/>
</dbReference>
<evidence type="ECO:0000313" key="9">
    <source>
        <dbReference type="Proteomes" id="UP000054498"/>
    </source>
</evidence>
<evidence type="ECO:0000313" key="8">
    <source>
        <dbReference type="EMBL" id="KIZ07483.1"/>
    </source>
</evidence>